<feature type="transmembrane region" description="Helical" evidence="7">
    <location>
        <begin position="59"/>
        <end position="80"/>
    </location>
</feature>
<evidence type="ECO:0000313" key="9">
    <source>
        <dbReference type="EMBL" id="AHF75363.1"/>
    </source>
</evidence>
<dbReference type="RefSeq" id="WP_025420518.1">
    <property type="nucleotide sequence ID" value="NZ_CP006569.1"/>
</dbReference>
<dbReference type="KEGG" id="sod:Sant_0247"/>
<feature type="transmembrane region" description="Helical" evidence="7">
    <location>
        <begin position="111"/>
        <end position="136"/>
    </location>
</feature>
<dbReference type="HOGENOM" id="CLU_044208_3_1_6"/>
<dbReference type="PANTHER" id="PTHR30353:SF15">
    <property type="entry name" value="INNER MEMBRANE PROTEIN YABI"/>
    <property type="match status" value="1"/>
</dbReference>
<dbReference type="EMBL" id="CP006569">
    <property type="protein sequence ID" value="AHF75363.1"/>
    <property type="molecule type" value="Genomic_DNA"/>
</dbReference>
<proteinExistence type="inferred from homology"/>
<evidence type="ECO:0000256" key="3">
    <source>
        <dbReference type="ARBA" id="ARBA00022475"/>
    </source>
</evidence>
<sequence length="175" mass="19458">MEDWISYIVDFVRQHQVWAIPIVFLLAFGESLAFLSLLLPATIILLGLGALIGEAGIPFWPVFIAAAAGGFFGDWLSYWLGDHYQLRVYHLWPFTRHPAMLERGHAFFMRWGIAGVFLGRFFGPLRAVVPLVAGLCGMPRLGFQLANLLSAALWAFGLLAPGAFGLRWLAHFVGQ</sequence>
<dbReference type="PATRIC" id="fig|1239307.3.peg.274"/>
<evidence type="ECO:0000256" key="4">
    <source>
        <dbReference type="ARBA" id="ARBA00022692"/>
    </source>
</evidence>
<organism evidence="9 10">
    <name type="scientific">Sodalis praecaptivus</name>
    <dbReference type="NCBI Taxonomy" id="1239307"/>
    <lineage>
        <taxon>Bacteria</taxon>
        <taxon>Pseudomonadati</taxon>
        <taxon>Pseudomonadota</taxon>
        <taxon>Gammaproteobacteria</taxon>
        <taxon>Enterobacterales</taxon>
        <taxon>Bruguierivoracaceae</taxon>
        <taxon>Sodalis</taxon>
    </lineage>
</organism>
<name>W0HT80_9GAMM</name>
<dbReference type="Proteomes" id="UP000019028">
    <property type="component" value="Chromosome"/>
</dbReference>
<accession>W0HT80</accession>
<evidence type="ECO:0000256" key="7">
    <source>
        <dbReference type="RuleBase" id="RU367016"/>
    </source>
</evidence>
<feature type="transmembrane region" description="Helical" evidence="7">
    <location>
        <begin position="148"/>
        <end position="170"/>
    </location>
</feature>
<keyword evidence="6 7" id="KW-0472">Membrane</keyword>
<dbReference type="AlphaFoldDB" id="W0HT80"/>
<dbReference type="InterPro" id="IPR032818">
    <property type="entry name" value="DedA-like"/>
</dbReference>
<dbReference type="InterPro" id="IPR032816">
    <property type="entry name" value="VTT_dom"/>
</dbReference>
<evidence type="ECO:0000313" key="10">
    <source>
        <dbReference type="Proteomes" id="UP000019028"/>
    </source>
</evidence>
<protein>
    <submittedName>
        <fullName evidence="9">Putative membrane-associated protein</fullName>
    </submittedName>
</protein>
<reference evidence="9 10" key="1">
    <citation type="journal article" date="2014" name="Genome Biol. Evol.">
        <title>Genome degeneration and adaptation in a nascent stage of symbiosis.</title>
        <authorList>
            <person name="Oakeson K.F."/>
            <person name="Gil R."/>
            <person name="Clayton A.L."/>
            <person name="Dunn D.M."/>
            <person name="von Niederhausern A.C."/>
            <person name="Hamil C."/>
            <person name="Aoyagi A."/>
            <person name="Duval B."/>
            <person name="Baca A."/>
            <person name="Silva F.J."/>
            <person name="Vallier A."/>
            <person name="Jackson D.G."/>
            <person name="Latorre A."/>
            <person name="Weiss R.B."/>
            <person name="Heddi A."/>
            <person name="Moya A."/>
            <person name="Dale C."/>
        </authorList>
    </citation>
    <scope>NUCLEOTIDE SEQUENCE [LARGE SCALE GENOMIC DNA]</scope>
    <source>
        <strain evidence="9 10">HS1</strain>
    </source>
</reference>
<feature type="transmembrane region" description="Helical" evidence="7">
    <location>
        <begin position="20"/>
        <end position="52"/>
    </location>
</feature>
<keyword evidence="3 7" id="KW-1003">Cell membrane</keyword>
<dbReference type="PANTHER" id="PTHR30353">
    <property type="entry name" value="INNER MEMBRANE PROTEIN DEDA-RELATED"/>
    <property type="match status" value="1"/>
</dbReference>
<evidence type="ECO:0000259" key="8">
    <source>
        <dbReference type="Pfam" id="PF09335"/>
    </source>
</evidence>
<gene>
    <name evidence="9" type="ORF">Sant_0247</name>
</gene>
<dbReference type="OrthoDB" id="9780918at2"/>
<evidence type="ECO:0000256" key="1">
    <source>
        <dbReference type="ARBA" id="ARBA00004651"/>
    </source>
</evidence>
<dbReference type="GO" id="GO:0005886">
    <property type="term" value="C:plasma membrane"/>
    <property type="evidence" value="ECO:0007669"/>
    <property type="project" value="UniProtKB-SubCell"/>
</dbReference>
<evidence type="ECO:0000256" key="2">
    <source>
        <dbReference type="ARBA" id="ARBA00010792"/>
    </source>
</evidence>
<feature type="domain" description="VTT" evidence="8">
    <location>
        <begin position="39"/>
        <end position="163"/>
    </location>
</feature>
<evidence type="ECO:0000256" key="5">
    <source>
        <dbReference type="ARBA" id="ARBA00022989"/>
    </source>
</evidence>
<comment type="subcellular location">
    <subcellularLocation>
        <location evidence="1 7">Cell membrane</location>
        <topology evidence="1 7">Multi-pass membrane protein</topology>
    </subcellularLocation>
</comment>
<keyword evidence="10" id="KW-1185">Reference proteome</keyword>
<evidence type="ECO:0000256" key="6">
    <source>
        <dbReference type="ARBA" id="ARBA00023136"/>
    </source>
</evidence>
<keyword evidence="5 7" id="KW-1133">Transmembrane helix</keyword>
<keyword evidence="4 7" id="KW-0812">Transmembrane</keyword>
<dbReference type="Pfam" id="PF09335">
    <property type="entry name" value="VTT_dom"/>
    <property type="match status" value="1"/>
</dbReference>
<comment type="similarity">
    <text evidence="2 7">Belongs to the DedA family.</text>
</comment>